<reference evidence="6 7" key="1">
    <citation type="submission" date="2017-04" db="EMBL/GenBank/DDBJ databases">
        <authorList>
            <person name="Afonso C.L."/>
            <person name="Miller P.J."/>
            <person name="Scott M.A."/>
            <person name="Spackman E."/>
            <person name="Goraichik I."/>
            <person name="Dimitrov K.M."/>
            <person name="Suarez D.L."/>
            <person name="Swayne D.E."/>
        </authorList>
    </citation>
    <scope>NUCLEOTIDE SEQUENCE [LARGE SCALE GENOMIC DNA]</scope>
    <source>
        <strain evidence="7">XA(T)</strain>
    </source>
</reference>
<dbReference type="NCBIfam" id="TIGR03964">
    <property type="entry name" value="mycofact_creat"/>
    <property type="match status" value="1"/>
</dbReference>
<dbReference type="KEGG" id="cphy:B5808_07310"/>
<protein>
    <submittedName>
        <fullName evidence="6">Mycofactocin biosynthesis peptidyl-dipeptidase MftE</fullName>
    </submittedName>
</protein>
<sequence>MADLADLAWPEVPPAGLVLVPVGSTEQHGPHLPFTTDTVIAQAVAVELAERSGAVVAPPLAYGASGEHQSFRGTVSIGHEALASLVVELIRSLSTWAGRIVLVNGHGGNVQTLREVVPRMRRETHRVAWLPAGLPGGDAHAGRTETSLMLHLHPAAVRLDRLEPGAAGHLADLLPALRSGGVAAVSPNGVLGDPRGSSAEEGADVFDAICASAVRRLHADVVGPDGCLADA</sequence>
<dbReference type="GO" id="GO:0046872">
    <property type="term" value="F:metal ion binding"/>
    <property type="evidence" value="ECO:0007669"/>
    <property type="project" value="UniProtKB-KW"/>
</dbReference>
<dbReference type="RefSeq" id="WP_085019169.1">
    <property type="nucleotide sequence ID" value="NZ_BMHD01000001.1"/>
</dbReference>
<dbReference type="InterPro" id="IPR003785">
    <property type="entry name" value="Creatininase/forma_Hydrolase"/>
</dbReference>
<dbReference type="STRING" id="1619308.B5808_07310"/>
<dbReference type="GO" id="GO:0016811">
    <property type="term" value="F:hydrolase activity, acting on carbon-nitrogen (but not peptide) bonds, in linear amides"/>
    <property type="evidence" value="ECO:0007669"/>
    <property type="project" value="TreeGrafter"/>
</dbReference>
<accession>A0A1X9LM60</accession>
<evidence type="ECO:0000313" key="6">
    <source>
        <dbReference type="EMBL" id="ARJ05031.1"/>
    </source>
</evidence>
<evidence type="ECO:0000256" key="5">
    <source>
        <dbReference type="ARBA" id="ARBA00024029"/>
    </source>
</evidence>
<dbReference type="InterPro" id="IPR023871">
    <property type="entry name" value="MftE"/>
</dbReference>
<keyword evidence="7" id="KW-1185">Reference proteome</keyword>
<dbReference type="SUPFAM" id="SSF102215">
    <property type="entry name" value="Creatininase"/>
    <property type="match status" value="1"/>
</dbReference>
<evidence type="ECO:0000313" key="7">
    <source>
        <dbReference type="Proteomes" id="UP000192775"/>
    </source>
</evidence>
<evidence type="ECO:0000256" key="4">
    <source>
        <dbReference type="ARBA" id="ARBA00022833"/>
    </source>
</evidence>
<dbReference type="PANTHER" id="PTHR35005:SF1">
    <property type="entry name" value="2-AMINO-5-FORMYLAMINO-6-RIBOSYLAMINOPYRIMIDIN-4(3H)-ONE 5'-MONOPHOSPHATE DEFORMYLASE"/>
    <property type="match status" value="1"/>
</dbReference>
<evidence type="ECO:0000256" key="1">
    <source>
        <dbReference type="ARBA" id="ARBA00001947"/>
    </source>
</evidence>
<keyword evidence="4" id="KW-0862">Zinc</keyword>
<evidence type="ECO:0000256" key="2">
    <source>
        <dbReference type="ARBA" id="ARBA00022723"/>
    </source>
</evidence>
<dbReference type="InterPro" id="IPR024087">
    <property type="entry name" value="Creatininase-like_sf"/>
</dbReference>
<keyword evidence="2" id="KW-0479">Metal-binding</keyword>
<proteinExistence type="inferred from homology"/>
<comment type="similarity">
    <text evidence="5">Belongs to the creatininase superfamily.</text>
</comment>
<organism evidence="6 7">
    <name type="scientific">Cnuibacter physcomitrellae</name>
    <dbReference type="NCBI Taxonomy" id="1619308"/>
    <lineage>
        <taxon>Bacteria</taxon>
        <taxon>Bacillati</taxon>
        <taxon>Actinomycetota</taxon>
        <taxon>Actinomycetes</taxon>
        <taxon>Micrococcales</taxon>
        <taxon>Microbacteriaceae</taxon>
        <taxon>Cnuibacter</taxon>
    </lineage>
</organism>
<dbReference type="Proteomes" id="UP000192775">
    <property type="component" value="Chromosome"/>
</dbReference>
<dbReference type="AlphaFoldDB" id="A0A1X9LM60"/>
<dbReference type="EMBL" id="CP020715">
    <property type="protein sequence ID" value="ARJ05031.1"/>
    <property type="molecule type" value="Genomic_DNA"/>
</dbReference>
<dbReference type="Gene3D" id="3.40.50.10310">
    <property type="entry name" value="Creatininase"/>
    <property type="match status" value="1"/>
</dbReference>
<dbReference type="Pfam" id="PF02633">
    <property type="entry name" value="Creatininase"/>
    <property type="match status" value="1"/>
</dbReference>
<dbReference type="GO" id="GO:0009231">
    <property type="term" value="P:riboflavin biosynthetic process"/>
    <property type="evidence" value="ECO:0007669"/>
    <property type="project" value="TreeGrafter"/>
</dbReference>
<evidence type="ECO:0000256" key="3">
    <source>
        <dbReference type="ARBA" id="ARBA00022801"/>
    </source>
</evidence>
<dbReference type="PANTHER" id="PTHR35005">
    <property type="entry name" value="3-DEHYDRO-SCYLLO-INOSOSE HYDROLASE"/>
    <property type="match status" value="1"/>
</dbReference>
<gene>
    <name evidence="6" type="ORF">B5808_07310</name>
</gene>
<comment type="cofactor">
    <cofactor evidence="1">
        <name>Zn(2+)</name>
        <dbReference type="ChEBI" id="CHEBI:29105"/>
    </cofactor>
</comment>
<name>A0A1X9LM60_9MICO</name>
<keyword evidence="3" id="KW-0378">Hydrolase</keyword>